<dbReference type="PRINTS" id="PR00926">
    <property type="entry name" value="MITOCARRIER"/>
</dbReference>
<evidence type="ECO:0000256" key="2">
    <source>
        <dbReference type="ARBA" id="ARBA00006375"/>
    </source>
</evidence>
<evidence type="ECO:0000256" key="3">
    <source>
        <dbReference type="ARBA" id="ARBA00022448"/>
    </source>
</evidence>
<evidence type="ECO:0000256" key="10">
    <source>
        <dbReference type="PROSITE-ProRule" id="PRU00282"/>
    </source>
</evidence>
<evidence type="ECO:0000313" key="14">
    <source>
        <dbReference type="Proteomes" id="UP000039324"/>
    </source>
</evidence>
<keyword evidence="3 11" id="KW-0813">Transport</keyword>
<geneLocation type="mitochondrion" evidence="13"/>
<dbReference type="GO" id="GO:0005743">
    <property type="term" value="C:mitochondrial inner membrane"/>
    <property type="evidence" value="ECO:0007669"/>
    <property type="project" value="UniProtKB-SubCell"/>
</dbReference>
<dbReference type="PANTHER" id="PTHR45618">
    <property type="entry name" value="MITOCHONDRIAL DICARBOXYLATE CARRIER-RELATED"/>
    <property type="match status" value="1"/>
</dbReference>
<keyword evidence="6" id="KW-0999">Mitochondrion inner membrane</keyword>
<dbReference type="OMA" id="FPFWKAV"/>
<feature type="repeat" description="Solcar" evidence="10">
    <location>
        <begin position="98"/>
        <end position="187"/>
    </location>
</feature>
<dbReference type="EMBL" id="CDSF01000155">
    <property type="protein sequence ID" value="CEP03800.1"/>
    <property type="molecule type" value="Genomic_DNA"/>
</dbReference>
<evidence type="ECO:0000256" key="1">
    <source>
        <dbReference type="ARBA" id="ARBA00004448"/>
    </source>
</evidence>
<dbReference type="InterPro" id="IPR018108">
    <property type="entry name" value="MCP_transmembrane"/>
</dbReference>
<dbReference type="Pfam" id="PF00153">
    <property type="entry name" value="Mito_carr"/>
    <property type="match status" value="3"/>
</dbReference>
<comment type="subcellular location">
    <subcellularLocation>
        <location evidence="1">Mitochondrion inner membrane</location>
        <topology evidence="1">Multi-pass membrane protein</topology>
    </subcellularLocation>
</comment>
<dbReference type="Gene3D" id="1.50.40.10">
    <property type="entry name" value="Mitochondrial carrier domain"/>
    <property type="match status" value="1"/>
</dbReference>
<reference evidence="13 15" key="2">
    <citation type="submission" date="2018-03" db="EMBL/GenBank/DDBJ databases">
        <authorList>
            <person name="Fogelqvist J."/>
        </authorList>
    </citation>
    <scope>NUCLEOTIDE SEQUENCE [LARGE SCALE GENOMIC DNA]</scope>
</reference>
<evidence type="ECO:0000256" key="6">
    <source>
        <dbReference type="ARBA" id="ARBA00022792"/>
    </source>
</evidence>
<protein>
    <submittedName>
        <fullName evidence="12">Uncharacterized protein</fullName>
    </submittedName>
</protein>
<dbReference type="Proteomes" id="UP000290189">
    <property type="component" value="Unassembled WGS sequence"/>
</dbReference>
<sequence length="292" mass="31762">MSSRQSEPTSVRAVCGGLSSMTAELFTMPVDTLKIRMQLQGRGQTNSIVRVVSAMVREEGVGAFWKGLSAGMARQAVYSTARMALYEPIRNVLGTSNDTLWNKIVAGGTGGALGASIANPCDVIKIRMQADRAIDGKRRYSGLVDAFRTIVKAEGVTGLWKGLGPNIQRAFLVNAAELSTYDHVKQLLKRNGMLDEGVLLHGAASFAAGFSAACASTPADVIKTRLMQQPVDANGRGLLYSGTVDCVRKTVQAEGTMALYKGFFPTWMRIGPWAMIMFMSYEQYRDFAQQFY</sequence>
<dbReference type="GO" id="GO:0055085">
    <property type="term" value="P:transmembrane transport"/>
    <property type="evidence" value="ECO:0007669"/>
    <property type="project" value="InterPro"/>
</dbReference>
<evidence type="ECO:0000313" key="12">
    <source>
        <dbReference type="EMBL" id="CEP03800.1"/>
    </source>
</evidence>
<keyword evidence="5" id="KW-0677">Repeat</keyword>
<keyword evidence="4 10" id="KW-0812">Transmembrane</keyword>
<keyword evidence="7" id="KW-1133">Transmembrane helix</keyword>
<accession>A0A0G4J8B0</accession>
<keyword evidence="9 10" id="KW-0472">Membrane</keyword>
<dbReference type="OrthoDB" id="756301at2759"/>
<organism evidence="12 14">
    <name type="scientific">Plasmodiophora brassicae</name>
    <name type="common">Clubroot disease agent</name>
    <dbReference type="NCBI Taxonomy" id="37360"/>
    <lineage>
        <taxon>Eukaryota</taxon>
        <taxon>Sar</taxon>
        <taxon>Rhizaria</taxon>
        <taxon>Endomyxa</taxon>
        <taxon>Phytomyxea</taxon>
        <taxon>Plasmodiophorida</taxon>
        <taxon>Plasmodiophoridae</taxon>
        <taxon>Plasmodiophora</taxon>
    </lineage>
</organism>
<dbReference type="SUPFAM" id="SSF103506">
    <property type="entry name" value="Mitochondrial carrier"/>
    <property type="match status" value="1"/>
</dbReference>
<dbReference type="InterPro" id="IPR023395">
    <property type="entry name" value="MCP_dom_sf"/>
</dbReference>
<dbReference type="AlphaFoldDB" id="A0A0G4J8B0"/>
<evidence type="ECO:0000256" key="5">
    <source>
        <dbReference type="ARBA" id="ARBA00022737"/>
    </source>
</evidence>
<dbReference type="PROSITE" id="PS50920">
    <property type="entry name" value="SOLCAR"/>
    <property type="match status" value="3"/>
</dbReference>
<dbReference type="InterPro" id="IPR050391">
    <property type="entry name" value="Mito_Metabolite_Transporter"/>
</dbReference>
<evidence type="ECO:0000313" key="15">
    <source>
        <dbReference type="Proteomes" id="UP000290189"/>
    </source>
</evidence>
<dbReference type="Proteomes" id="UP000039324">
    <property type="component" value="Unassembled WGS sequence"/>
</dbReference>
<keyword evidence="14" id="KW-1185">Reference proteome</keyword>
<evidence type="ECO:0000256" key="7">
    <source>
        <dbReference type="ARBA" id="ARBA00022989"/>
    </source>
</evidence>
<reference evidence="12 14" key="1">
    <citation type="submission" date="2015-02" db="EMBL/GenBank/DDBJ databases">
        <authorList>
            <person name="Chooi Y.-H."/>
        </authorList>
    </citation>
    <scope>NUCLEOTIDE SEQUENCE [LARGE SCALE GENOMIC DNA]</scope>
    <source>
        <strain evidence="12">E3</strain>
    </source>
</reference>
<keyword evidence="8 13" id="KW-0496">Mitochondrion</keyword>
<comment type="similarity">
    <text evidence="2 11">Belongs to the mitochondrial carrier (TC 2.A.29) family.</text>
</comment>
<evidence type="ECO:0000256" key="8">
    <source>
        <dbReference type="ARBA" id="ARBA00023128"/>
    </source>
</evidence>
<gene>
    <name evidence="12" type="ORF">PBRA_003407</name>
    <name evidence="13" type="ORF">PLBR_LOCUS6970</name>
</gene>
<dbReference type="FunFam" id="1.50.40.10:FF:000062">
    <property type="entry name" value="mitochondrial uncoupling protein 3"/>
    <property type="match status" value="1"/>
</dbReference>
<name>A0A0G4J8B0_PLABS</name>
<dbReference type="EMBL" id="OVEO01000012">
    <property type="protein sequence ID" value="SPQ99755.1"/>
    <property type="molecule type" value="Genomic_DNA"/>
</dbReference>
<evidence type="ECO:0000256" key="4">
    <source>
        <dbReference type="ARBA" id="ARBA00022692"/>
    </source>
</evidence>
<proteinExistence type="inferred from homology"/>
<feature type="repeat" description="Solcar" evidence="10">
    <location>
        <begin position="11"/>
        <end position="92"/>
    </location>
</feature>
<evidence type="ECO:0000256" key="9">
    <source>
        <dbReference type="ARBA" id="ARBA00023136"/>
    </source>
</evidence>
<evidence type="ECO:0000256" key="11">
    <source>
        <dbReference type="RuleBase" id="RU000488"/>
    </source>
</evidence>
<feature type="repeat" description="Solcar" evidence="10">
    <location>
        <begin position="196"/>
        <end position="287"/>
    </location>
</feature>
<dbReference type="InterPro" id="IPR002067">
    <property type="entry name" value="MCP"/>
</dbReference>
<evidence type="ECO:0000313" key="13">
    <source>
        <dbReference type="EMBL" id="SPQ99755.1"/>
    </source>
</evidence>